<dbReference type="EMBL" id="CAJNOQ010006259">
    <property type="protein sequence ID" value="CAF1129011.1"/>
    <property type="molecule type" value="Genomic_DNA"/>
</dbReference>
<dbReference type="InterPro" id="IPR050113">
    <property type="entry name" value="Ub_conjugating_enzyme"/>
</dbReference>
<dbReference type="PANTHER" id="PTHR24067">
    <property type="entry name" value="UBIQUITIN-CONJUGATING ENZYME E2"/>
    <property type="match status" value="1"/>
</dbReference>
<dbReference type="SUPFAM" id="SSF54495">
    <property type="entry name" value="UBC-like"/>
    <property type="match status" value="1"/>
</dbReference>
<evidence type="ECO:0000313" key="3">
    <source>
        <dbReference type="EMBL" id="CAF3892690.1"/>
    </source>
</evidence>
<dbReference type="AlphaFoldDB" id="A0A814R5T9"/>
<gene>
    <name evidence="2" type="ORF">GPM918_LOCUS20089</name>
    <name evidence="3" type="ORF">SRO942_LOCUS20089</name>
</gene>
<dbReference type="Gene3D" id="3.10.110.10">
    <property type="entry name" value="Ubiquitin Conjugating Enzyme"/>
    <property type="match status" value="1"/>
</dbReference>
<dbReference type="InterPro" id="IPR000608">
    <property type="entry name" value="UBC"/>
</dbReference>
<dbReference type="Pfam" id="PF00179">
    <property type="entry name" value="UQ_con"/>
    <property type="match status" value="1"/>
</dbReference>
<dbReference type="EMBL" id="CAJOBC010006260">
    <property type="protein sequence ID" value="CAF3892690.1"/>
    <property type="molecule type" value="Genomic_DNA"/>
</dbReference>
<dbReference type="Proteomes" id="UP000663829">
    <property type="component" value="Unassembled WGS sequence"/>
</dbReference>
<protein>
    <recommendedName>
        <fullName evidence="1">UBC core domain-containing protein</fullName>
    </recommendedName>
</protein>
<evidence type="ECO:0000313" key="2">
    <source>
        <dbReference type="EMBL" id="CAF1129011.1"/>
    </source>
</evidence>
<accession>A0A814R5T9</accession>
<comment type="caution">
    <text evidence="2">The sequence shown here is derived from an EMBL/GenBank/DDBJ whole genome shotgun (WGS) entry which is preliminary data.</text>
</comment>
<reference evidence="2" key="1">
    <citation type="submission" date="2021-02" db="EMBL/GenBank/DDBJ databases">
        <authorList>
            <person name="Nowell W R."/>
        </authorList>
    </citation>
    <scope>NUCLEOTIDE SEQUENCE</scope>
</reference>
<evidence type="ECO:0000259" key="1">
    <source>
        <dbReference type="Pfam" id="PF00179"/>
    </source>
</evidence>
<sequence>MLIGDRDIYHWKVIQGSERTPFENGFFDLDICFKQVYPFKPPKNYYIMSGHLEARTMAKILSEILSLMSNPNNDEYFRADDIELYHKIVKCLI</sequence>
<organism evidence="2 4">
    <name type="scientific">Didymodactylos carnosus</name>
    <dbReference type="NCBI Taxonomy" id="1234261"/>
    <lineage>
        <taxon>Eukaryota</taxon>
        <taxon>Metazoa</taxon>
        <taxon>Spiralia</taxon>
        <taxon>Gnathifera</taxon>
        <taxon>Rotifera</taxon>
        <taxon>Eurotatoria</taxon>
        <taxon>Bdelloidea</taxon>
        <taxon>Philodinida</taxon>
        <taxon>Philodinidae</taxon>
        <taxon>Didymodactylos</taxon>
    </lineage>
</organism>
<evidence type="ECO:0000313" key="4">
    <source>
        <dbReference type="Proteomes" id="UP000663829"/>
    </source>
</evidence>
<name>A0A814R5T9_9BILA</name>
<feature type="domain" description="UBC core" evidence="1">
    <location>
        <begin position="5"/>
        <end position="46"/>
    </location>
</feature>
<dbReference type="InterPro" id="IPR016135">
    <property type="entry name" value="UBQ-conjugating_enzyme/RWD"/>
</dbReference>
<keyword evidence="4" id="KW-1185">Reference proteome</keyword>
<proteinExistence type="predicted"/>
<dbReference type="Proteomes" id="UP000681722">
    <property type="component" value="Unassembled WGS sequence"/>
</dbReference>
<dbReference type="CDD" id="cd00195">
    <property type="entry name" value="UBCc_UEV"/>
    <property type="match status" value="1"/>
</dbReference>